<organism evidence="2 3">
    <name type="scientific">Massilia consociata</name>
    <dbReference type="NCBI Taxonomy" id="760117"/>
    <lineage>
        <taxon>Bacteria</taxon>
        <taxon>Pseudomonadati</taxon>
        <taxon>Pseudomonadota</taxon>
        <taxon>Betaproteobacteria</taxon>
        <taxon>Burkholderiales</taxon>
        <taxon>Oxalobacteraceae</taxon>
        <taxon>Telluria group</taxon>
        <taxon>Massilia</taxon>
    </lineage>
</organism>
<keyword evidence="1" id="KW-1133">Transmembrane helix</keyword>
<sequence length="177" mass="18966">MSDMQMKLAMGAGTAVLFLAAIGLNELLFAYMEFAPGISWIYLPAGVRLLCTLLFAEAGALGILAASWLISFFYFFPNDPLRAFAGGILAALAPYLVYRALIAGGVKASLAGLGPWQLLGCALAFSVSSPALHHLWFFLQGQREGLLEGFMVMASGDLAGTLIVLYTAKLLLSLRRR</sequence>
<feature type="transmembrane region" description="Helical" evidence="1">
    <location>
        <begin position="150"/>
        <end position="172"/>
    </location>
</feature>
<evidence type="ECO:0008006" key="4">
    <source>
        <dbReference type="Google" id="ProtNLM"/>
    </source>
</evidence>
<dbReference type="RefSeq" id="WP_379679342.1">
    <property type="nucleotide sequence ID" value="NZ_JBHLWP010000011.1"/>
</dbReference>
<comment type="caution">
    <text evidence="2">The sequence shown here is derived from an EMBL/GenBank/DDBJ whole genome shotgun (WGS) entry which is preliminary data.</text>
</comment>
<protein>
    <recommendedName>
        <fullName evidence="4">MASE1 domain-containing protein</fullName>
    </recommendedName>
</protein>
<feature type="transmembrane region" description="Helical" evidence="1">
    <location>
        <begin position="83"/>
        <end position="106"/>
    </location>
</feature>
<dbReference type="Proteomes" id="UP001589773">
    <property type="component" value="Unassembled WGS sequence"/>
</dbReference>
<evidence type="ECO:0000256" key="1">
    <source>
        <dbReference type="SAM" id="Phobius"/>
    </source>
</evidence>
<feature type="transmembrane region" description="Helical" evidence="1">
    <location>
        <begin position="58"/>
        <end position="77"/>
    </location>
</feature>
<dbReference type="EMBL" id="JBHLWP010000011">
    <property type="protein sequence ID" value="MFC0252561.1"/>
    <property type="molecule type" value="Genomic_DNA"/>
</dbReference>
<keyword evidence="1" id="KW-0472">Membrane</keyword>
<keyword evidence="3" id="KW-1185">Reference proteome</keyword>
<accession>A0ABV6FGN7</accession>
<gene>
    <name evidence="2" type="ORF">ACFFJK_11745</name>
</gene>
<proteinExistence type="predicted"/>
<reference evidence="2 3" key="1">
    <citation type="submission" date="2024-09" db="EMBL/GenBank/DDBJ databases">
        <authorList>
            <person name="Sun Q."/>
            <person name="Mori K."/>
        </authorList>
    </citation>
    <scope>NUCLEOTIDE SEQUENCE [LARGE SCALE GENOMIC DNA]</scope>
    <source>
        <strain evidence="2 3">CCM 7792</strain>
    </source>
</reference>
<feature type="transmembrane region" description="Helical" evidence="1">
    <location>
        <begin position="118"/>
        <end position="138"/>
    </location>
</feature>
<evidence type="ECO:0000313" key="3">
    <source>
        <dbReference type="Proteomes" id="UP001589773"/>
    </source>
</evidence>
<name>A0ABV6FGN7_9BURK</name>
<evidence type="ECO:0000313" key="2">
    <source>
        <dbReference type="EMBL" id="MFC0252561.1"/>
    </source>
</evidence>
<keyword evidence="1" id="KW-0812">Transmembrane</keyword>